<dbReference type="Pfam" id="PF18802">
    <property type="entry name" value="CxC1"/>
    <property type="match status" value="1"/>
</dbReference>
<dbReference type="STRING" id="200324.A0A2N5TNL7"/>
<dbReference type="InterPro" id="IPR040521">
    <property type="entry name" value="KDZ"/>
</dbReference>
<evidence type="ECO:0000256" key="1">
    <source>
        <dbReference type="SAM" id="MobiDB-lite"/>
    </source>
</evidence>
<gene>
    <name evidence="3" type="ORF">PCANC_21516</name>
</gene>
<keyword evidence="4" id="KW-1185">Reference proteome</keyword>
<dbReference type="EMBL" id="PGCJ01000509">
    <property type="protein sequence ID" value="PLW27018.1"/>
    <property type="molecule type" value="Genomic_DNA"/>
</dbReference>
<protein>
    <recommendedName>
        <fullName evidence="2">CxC1-like cysteine cluster associated with KDZ transposases domain-containing protein</fullName>
    </recommendedName>
</protein>
<feature type="region of interest" description="Disordered" evidence="1">
    <location>
        <begin position="358"/>
        <end position="377"/>
    </location>
</feature>
<feature type="domain" description="CxC1-like cysteine cluster associated with KDZ transposases" evidence="2">
    <location>
        <begin position="133"/>
        <end position="233"/>
    </location>
</feature>
<dbReference type="AlphaFoldDB" id="A0A2N5TNL7"/>
<evidence type="ECO:0000259" key="2">
    <source>
        <dbReference type="Pfam" id="PF18802"/>
    </source>
</evidence>
<accession>A0A2N5TNL7</accession>
<evidence type="ECO:0000313" key="4">
    <source>
        <dbReference type="Proteomes" id="UP000235388"/>
    </source>
</evidence>
<comment type="caution">
    <text evidence="3">The sequence shown here is derived from an EMBL/GenBank/DDBJ whole genome shotgun (WGS) entry which is preliminary data.</text>
</comment>
<feature type="compositionally biased region" description="Basic and acidic residues" evidence="1">
    <location>
        <begin position="365"/>
        <end position="377"/>
    </location>
</feature>
<evidence type="ECO:0000313" key="3">
    <source>
        <dbReference type="EMBL" id="PLW27018.1"/>
    </source>
</evidence>
<dbReference type="PANTHER" id="PTHR33096:SF1">
    <property type="entry name" value="CXC1-LIKE CYSTEINE CLUSTER ASSOCIATED WITH KDZ TRANSPOSASES DOMAIN-CONTAINING PROTEIN"/>
    <property type="match status" value="1"/>
</dbReference>
<organism evidence="3 4">
    <name type="scientific">Puccinia coronata f. sp. avenae</name>
    <dbReference type="NCBI Taxonomy" id="200324"/>
    <lineage>
        <taxon>Eukaryota</taxon>
        <taxon>Fungi</taxon>
        <taxon>Dikarya</taxon>
        <taxon>Basidiomycota</taxon>
        <taxon>Pucciniomycotina</taxon>
        <taxon>Pucciniomycetes</taxon>
        <taxon>Pucciniales</taxon>
        <taxon>Pucciniaceae</taxon>
        <taxon>Puccinia</taxon>
    </lineage>
</organism>
<dbReference type="InterPro" id="IPR041320">
    <property type="entry name" value="CxC1"/>
</dbReference>
<proteinExistence type="predicted"/>
<dbReference type="Proteomes" id="UP000235388">
    <property type="component" value="Unassembled WGS sequence"/>
</dbReference>
<dbReference type="Pfam" id="PF18758">
    <property type="entry name" value="KDZ"/>
    <property type="match status" value="1"/>
</dbReference>
<sequence>MAPRRGKSLYGFHYGSQLPLTETRAQRRTRLYYHQRTQAEIGQHLSRRVIPTNVPALISAENNTSEPNNQLGFEESLLWEDTGEMMNEDDVNSLAQMRALHEELIQQQRYKNWTDVIASLFPAYLHLKKQTNDWIASNSFDNFSSIVCNCPPANQKVREVDLVDLMGQKRVHINFCTCTADPVHLLANGYIASTPVFPQTAFSVQLLNFYDLLWNICNAHATPFTKVLQRWNELISIRLCAKDTTKPRNLRRNFVASVNVYRILKNMQCNLVQTVTSTHKQHVLAQRSCPACFGESLPVTNSTQPLDNNKVFICLDGNFQHCHHERASKNYVALQNQNLFITPEDLQLANQDILEGETNQRVSQKAKDRCTKQHKEADDRRNASSWKGCDDTGLFGCCCRHDAVISLFHNALGIENIVLTLKRKAIHAVTTQNHAQSVIQPLMLQPNQHVPGECYTEAFFCDQWEKQQKFEIDLNQKDREKKEEQAQFFERGEAMKNLAKIFVAQLSTTGSHSDSTHTQSILQQLQDLQRKHDEEASKLGSNFAVSARAGPNPEQEKRLALLWSAKNALYKCAVKIQGELQPLRDSKSRGDRLGTVLKEKIFEALGRRKKTVTRILKTFCDRRKDYLRNHAPDQLNLPENQDIAYAEFTKLQLDNSFWNDGYMCMSKAPWAIDSTVRTGIHAMLRLNRADEELTQLAFELRRCLSWGVWYRKQLKHWIDQCVLDTGDDHLKATLESSFGQISYQTRRLVSEELDLMQKKHKELILSWDSEVERIAALGVAFRAAVPAEWSALMIYLKTYNQPEQRNSDLDLLIEDTELHAQDSDGESDNGDIAPMGDDTDDGELPQLDDLSGIAP</sequence>
<reference evidence="3 4" key="1">
    <citation type="submission" date="2017-11" db="EMBL/GenBank/DDBJ databases">
        <title>De novo assembly and phasing of dikaryotic genomes from two isolates of Puccinia coronata f. sp. avenae, the causal agent of oat crown rust.</title>
        <authorList>
            <person name="Miller M.E."/>
            <person name="Zhang Y."/>
            <person name="Omidvar V."/>
            <person name="Sperschneider J."/>
            <person name="Schwessinger B."/>
            <person name="Raley C."/>
            <person name="Palmer J.M."/>
            <person name="Garnica D."/>
            <person name="Upadhyaya N."/>
            <person name="Rathjen J."/>
            <person name="Taylor J.M."/>
            <person name="Park R.F."/>
            <person name="Dodds P.N."/>
            <person name="Hirsch C.D."/>
            <person name="Kianian S.F."/>
            <person name="Figueroa M."/>
        </authorList>
    </citation>
    <scope>NUCLEOTIDE SEQUENCE [LARGE SCALE GENOMIC DNA]</scope>
    <source>
        <strain evidence="3">12NC29</strain>
    </source>
</reference>
<dbReference type="PANTHER" id="PTHR33096">
    <property type="entry name" value="CXC2 DOMAIN-CONTAINING PROTEIN"/>
    <property type="match status" value="1"/>
</dbReference>
<feature type="region of interest" description="Disordered" evidence="1">
    <location>
        <begin position="816"/>
        <end position="855"/>
    </location>
</feature>
<name>A0A2N5TNL7_9BASI</name>
<dbReference type="OrthoDB" id="2503722at2759"/>